<accession>A0A6A6XDD0</accession>
<dbReference type="EMBL" id="MU001889">
    <property type="protein sequence ID" value="KAF2794499.1"/>
    <property type="molecule type" value="Genomic_DNA"/>
</dbReference>
<gene>
    <name evidence="5" type="ORF">K505DRAFT_26200</name>
</gene>
<sequence>MAEIFGVAAGVLTVIDLSAKIITTLESLQYLSAAESDFSDTIRDLNEVEGAVKGCRNTIEELAAELDGLAISKNAQTILGKRQMLKGSLRWCLKESRARKLLEEAIQHKSTISLALLSEAARDIKELKRSVGKLRKDLDATQRRQICDWIEHVNPTRNHNDALKLRDDQTCCWILRHIEWQKWLSGTRRFIWIHGIPGAGKTILASYIIEQIRNVSPTLHVKNACLYFYCSYRHTDNQTSSFLRWMVSQLCRQLQYMPQDLLDLYNNNSDMTIEQLKAALSALLGEIGLVYVVLDAIDECNTKSDVRAIDAPGARRELLQLLESLLTDPEFDKVQIVATSRNYRDIEDSLEPLSVPISMSNPLVDEDIRTYVGTQLRTNDRFSRWSTTLLNDIKDALAEGAKGMFRWASCQIHILQRKRSESEIRKALKELPETLDETYERIFLDIPRDEWDYVRTALLWICAHDSLDFEMGIPANCLVSAVFSRKTTDHLAEQHAYDSAYLQEICGCLIRSSNFDFAYENGPISEGDGSFETINLAHYTVKEFIYSERIANTTINYFFSSEENTTREFLGAVLRLCATINLEARPSDFFENLHEYCRAIAQIAPLYWEDTLIKNDDFLGLLFRYFDSPRYDRASETWESSGVAEGVRPSFVWDSISYPLATRQSLVLLSLLDIGAVKIYSRFVENLDFESIICAPLEVRMISRDDYFRRKTILEVLYKLFRLVDANFGLYSNLLNLCKSRLDSRTRFTTYLATHDHFVCGKLLNNGIECPIEELLQDGVNPDTPGLSVTPLQIAVSRWDYYGTKLLLQHHANPNRTGDPNGKHIPNLDPILGRKSPLHITRKEEPQFDGTEDFYIRGRKVERILLEHGAKDFVMDKLGTCVATGGQTRLLEGGTDSEESRFEEDESQYEEDENQYEEDESRYEADE</sequence>
<dbReference type="PANTHER" id="PTHR10039">
    <property type="entry name" value="AMELOGENIN"/>
    <property type="match status" value="1"/>
</dbReference>
<dbReference type="InterPro" id="IPR036770">
    <property type="entry name" value="Ankyrin_rpt-contain_sf"/>
</dbReference>
<dbReference type="Proteomes" id="UP000799757">
    <property type="component" value="Unassembled WGS sequence"/>
</dbReference>
<feature type="region of interest" description="Disordered" evidence="3">
    <location>
        <begin position="889"/>
        <end position="927"/>
    </location>
</feature>
<dbReference type="Gene3D" id="3.40.50.300">
    <property type="entry name" value="P-loop containing nucleotide triphosphate hydrolases"/>
    <property type="match status" value="1"/>
</dbReference>
<dbReference type="Gene3D" id="1.25.40.20">
    <property type="entry name" value="Ankyrin repeat-containing domain"/>
    <property type="match status" value="1"/>
</dbReference>
<feature type="domain" description="NACHT" evidence="4">
    <location>
        <begin position="189"/>
        <end position="341"/>
    </location>
</feature>
<dbReference type="OrthoDB" id="1577640at2759"/>
<proteinExistence type="predicted"/>
<reference evidence="5" key="1">
    <citation type="journal article" date="2020" name="Stud. Mycol.">
        <title>101 Dothideomycetes genomes: a test case for predicting lifestyles and emergence of pathogens.</title>
        <authorList>
            <person name="Haridas S."/>
            <person name="Albert R."/>
            <person name="Binder M."/>
            <person name="Bloem J."/>
            <person name="Labutti K."/>
            <person name="Salamov A."/>
            <person name="Andreopoulos B."/>
            <person name="Baker S."/>
            <person name="Barry K."/>
            <person name="Bills G."/>
            <person name="Bluhm B."/>
            <person name="Cannon C."/>
            <person name="Castanera R."/>
            <person name="Culley D."/>
            <person name="Daum C."/>
            <person name="Ezra D."/>
            <person name="Gonzalez J."/>
            <person name="Henrissat B."/>
            <person name="Kuo A."/>
            <person name="Liang C."/>
            <person name="Lipzen A."/>
            <person name="Lutzoni F."/>
            <person name="Magnuson J."/>
            <person name="Mondo S."/>
            <person name="Nolan M."/>
            <person name="Ohm R."/>
            <person name="Pangilinan J."/>
            <person name="Park H.-J."/>
            <person name="Ramirez L."/>
            <person name="Alfaro M."/>
            <person name="Sun H."/>
            <person name="Tritt A."/>
            <person name="Yoshinaga Y."/>
            <person name="Zwiers L.-H."/>
            <person name="Turgeon B."/>
            <person name="Goodwin S."/>
            <person name="Spatafora J."/>
            <person name="Crous P."/>
            <person name="Grigoriev I."/>
        </authorList>
    </citation>
    <scope>NUCLEOTIDE SEQUENCE</scope>
    <source>
        <strain evidence="5">CBS 109.77</strain>
    </source>
</reference>
<dbReference type="InterPro" id="IPR027417">
    <property type="entry name" value="P-loop_NTPase"/>
</dbReference>
<dbReference type="SUPFAM" id="SSF52540">
    <property type="entry name" value="P-loop containing nucleoside triphosphate hydrolases"/>
    <property type="match status" value="1"/>
</dbReference>
<keyword evidence="2" id="KW-0175">Coiled coil</keyword>
<feature type="coiled-coil region" evidence="2">
    <location>
        <begin position="117"/>
        <end position="144"/>
    </location>
</feature>
<evidence type="ECO:0000256" key="3">
    <source>
        <dbReference type="SAM" id="MobiDB-lite"/>
    </source>
</evidence>
<name>A0A6A6XDD0_9PLEO</name>
<evidence type="ECO:0000256" key="2">
    <source>
        <dbReference type="SAM" id="Coils"/>
    </source>
</evidence>
<evidence type="ECO:0000259" key="4">
    <source>
        <dbReference type="PROSITE" id="PS50837"/>
    </source>
</evidence>
<organism evidence="5 6">
    <name type="scientific">Melanomma pulvis-pyrius CBS 109.77</name>
    <dbReference type="NCBI Taxonomy" id="1314802"/>
    <lineage>
        <taxon>Eukaryota</taxon>
        <taxon>Fungi</taxon>
        <taxon>Dikarya</taxon>
        <taxon>Ascomycota</taxon>
        <taxon>Pezizomycotina</taxon>
        <taxon>Dothideomycetes</taxon>
        <taxon>Pleosporomycetidae</taxon>
        <taxon>Pleosporales</taxon>
        <taxon>Melanommataceae</taxon>
        <taxon>Melanomma</taxon>
    </lineage>
</organism>
<dbReference type="InterPro" id="IPR056884">
    <property type="entry name" value="NPHP3-like_N"/>
</dbReference>
<dbReference type="PANTHER" id="PTHR10039:SF16">
    <property type="entry name" value="GPI INOSITOL-DEACYLASE"/>
    <property type="match status" value="1"/>
</dbReference>
<evidence type="ECO:0000256" key="1">
    <source>
        <dbReference type="ARBA" id="ARBA00022737"/>
    </source>
</evidence>
<protein>
    <recommendedName>
        <fullName evidence="4">NACHT domain-containing protein</fullName>
    </recommendedName>
</protein>
<dbReference type="InterPro" id="IPR007111">
    <property type="entry name" value="NACHT_NTPase"/>
</dbReference>
<dbReference type="Pfam" id="PF24883">
    <property type="entry name" value="NPHP3_N"/>
    <property type="match status" value="1"/>
</dbReference>
<evidence type="ECO:0000313" key="5">
    <source>
        <dbReference type="EMBL" id="KAF2794499.1"/>
    </source>
</evidence>
<dbReference type="PROSITE" id="PS50837">
    <property type="entry name" value="NACHT"/>
    <property type="match status" value="1"/>
</dbReference>
<evidence type="ECO:0000313" key="6">
    <source>
        <dbReference type="Proteomes" id="UP000799757"/>
    </source>
</evidence>
<feature type="compositionally biased region" description="Acidic residues" evidence="3">
    <location>
        <begin position="895"/>
        <end position="921"/>
    </location>
</feature>
<dbReference type="AlphaFoldDB" id="A0A6A6XDD0"/>
<keyword evidence="6" id="KW-1185">Reference proteome</keyword>
<keyword evidence="1" id="KW-0677">Repeat</keyword>